<keyword evidence="4" id="KW-0378">Hydrolase</keyword>
<dbReference type="AlphaFoldDB" id="A0A556AAZ2"/>
<dbReference type="Proteomes" id="UP000318405">
    <property type="component" value="Unassembled WGS sequence"/>
</dbReference>
<evidence type="ECO:0000256" key="4">
    <source>
        <dbReference type="ARBA" id="ARBA00022801"/>
    </source>
</evidence>
<evidence type="ECO:0000259" key="6">
    <source>
        <dbReference type="SMART" id="SM00849"/>
    </source>
</evidence>
<keyword evidence="5" id="KW-0862">Zinc</keyword>
<evidence type="ECO:0000313" key="7">
    <source>
        <dbReference type="EMBL" id="TSH90052.1"/>
    </source>
</evidence>
<dbReference type="Gene3D" id="3.60.15.10">
    <property type="entry name" value="Ribonuclease Z/Hydroxyacylglutathione hydrolase-like"/>
    <property type="match status" value="1"/>
</dbReference>
<keyword evidence="8" id="KW-1185">Reference proteome</keyword>
<reference evidence="7 8" key="1">
    <citation type="submission" date="2019-07" db="EMBL/GenBank/DDBJ databases">
        <title>Qingshengfaniella alkalisoli gen. nov., sp. nov., isolated from saline soil.</title>
        <authorList>
            <person name="Xu L."/>
            <person name="Huang X.-X."/>
            <person name="Sun J.-Q."/>
        </authorList>
    </citation>
    <scope>NUCLEOTIDE SEQUENCE [LARGE SCALE GENOMIC DNA]</scope>
    <source>
        <strain evidence="7 8">DSM 27279</strain>
    </source>
</reference>
<protein>
    <submittedName>
        <fullName evidence="7">N-acyl homoserine lactonase family protein</fullName>
    </submittedName>
</protein>
<evidence type="ECO:0000256" key="1">
    <source>
        <dbReference type="ARBA" id="ARBA00001947"/>
    </source>
</evidence>
<dbReference type="RefSeq" id="WP_143949966.1">
    <property type="nucleotide sequence ID" value="NZ_BAABMB010000003.1"/>
</dbReference>
<dbReference type="GO" id="GO:0016787">
    <property type="term" value="F:hydrolase activity"/>
    <property type="evidence" value="ECO:0007669"/>
    <property type="project" value="UniProtKB-KW"/>
</dbReference>
<dbReference type="InterPro" id="IPR036866">
    <property type="entry name" value="RibonucZ/Hydroxyglut_hydro"/>
</dbReference>
<evidence type="ECO:0000256" key="5">
    <source>
        <dbReference type="ARBA" id="ARBA00022833"/>
    </source>
</evidence>
<dbReference type="CDD" id="cd07729">
    <property type="entry name" value="AHL_lactonase_MBL-fold"/>
    <property type="match status" value="1"/>
</dbReference>
<comment type="similarity">
    <text evidence="2">Belongs to the metallo-beta-lactamase superfamily.</text>
</comment>
<dbReference type="Pfam" id="PF00753">
    <property type="entry name" value="Lactamase_B"/>
    <property type="match status" value="1"/>
</dbReference>
<sequence>MALPTYEVYAIRYAWRPLQRKDNFLGGDPHEGPMPMDYFVWCIRNSERTFVVDVGFTEEVGNKRKRNYLRTPRQGLAQIGVDTTQVKDVIISHMHYDHAGTLDDFPNAQFHIQDDEMAYATGRYMGNHQFSHGIEVEDVLGMVRRVFKNRVSFHRGTEELAPGVSVHRIGGHTAGLQSVRVHTKRGWMVLASDASHYYEHIETERFFRSVFNVGEMLDGYRTLRSLAESINHIIPGHDPLVMKRYPAPAPALEGIVARLDEEPRL</sequence>
<comment type="caution">
    <text evidence="7">The sequence shown here is derived from an EMBL/GenBank/DDBJ whole genome shotgun (WGS) entry which is preliminary data.</text>
</comment>
<evidence type="ECO:0000256" key="3">
    <source>
        <dbReference type="ARBA" id="ARBA00022723"/>
    </source>
</evidence>
<dbReference type="SUPFAM" id="SSF56281">
    <property type="entry name" value="Metallo-hydrolase/oxidoreductase"/>
    <property type="match status" value="1"/>
</dbReference>
<proteinExistence type="inferred from homology"/>
<evidence type="ECO:0000256" key="2">
    <source>
        <dbReference type="ARBA" id="ARBA00007749"/>
    </source>
</evidence>
<accession>A0A556AAZ2</accession>
<dbReference type="InterPro" id="IPR001279">
    <property type="entry name" value="Metallo-B-lactamas"/>
</dbReference>
<dbReference type="PANTHER" id="PTHR42978">
    <property type="entry name" value="QUORUM-QUENCHING LACTONASE YTNP-RELATED-RELATED"/>
    <property type="match status" value="1"/>
</dbReference>
<dbReference type="GO" id="GO:0046872">
    <property type="term" value="F:metal ion binding"/>
    <property type="evidence" value="ECO:0007669"/>
    <property type="project" value="UniProtKB-KW"/>
</dbReference>
<dbReference type="InterPro" id="IPR051013">
    <property type="entry name" value="MBL_superfamily_lactonases"/>
</dbReference>
<dbReference type="SMART" id="SM00849">
    <property type="entry name" value="Lactamase_B"/>
    <property type="match status" value="1"/>
</dbReference>
<dbReference type="PANTHER" id="PTHR42978:SF7">
    <property type="entry name" value="METALLO-HYDROLASE RV2300C-RELATED"/>
    <property type="match status" value="1"/>
</dbReference>
<dbReference type="OrthoDB" id="5443440at2"/>
<feature type="domain" description="Metallo-beta-lactamase" evidence="6">
    <location>
        <begin position="37"/>
        <end position="237"/>
    </location>
</feature>
<comment type="cofactor">
    <cofactor evidence="1">
        <name>Zn(2+)</name>
        <dbReference type="ChEBI" id="CHEBI:29105"/>
    </cofactor>
</comment>
<name>A0A556AAZ2_9BURK</name>
<dbReference type="EMBL" id="VLTJ01000039">
    <property type="protein sequence ID" value="TSH90052.1"/>
    <property type="molecule type" value="Genomic_DNA"/>
</dbReference>
<evidence type="ECO:0000313" key="8">
    <source>
        <dbReference type="Proteomes" id="UP000318405"/>
    </source>
</evidence>
<gene>
    <name evidence="7" type="ORF">FOZ76_19560</name>
</gene>
<keyword evidence="3" id="KW-0479">Metal-binding</keyword>
<organism evidence="7 8">
    <name type="scientific">Verticiella sediminum</name>
    <dbReference type="NCBI Taxonomy" id="1247510"/>
    <lineage>
        <taxon>Bacteria</taxon>
        <taxon>Pseudomonadati</taxon>
        <taxon>Pseudomonadota</taxon>
        <taxon>Betaproteobacteria</taxon>
        <taxon>Burkholderiales</taxon>
        <taxon>Alcaligenaceae</taxon>
        <taxon>Verticiella</taxon>
    </lineage>
</organism>